<protein>
    <submittedName>
        <fullName evidence="2">Uncharacterized protein</fullName>
    </submittedName>
</protein>
<sequence>MNFEDLLYNINRAHPSQYHGPLDHRNRVPLSSSPSSESETSSSSTNLRDVPRNIAPSTARSSSIISSPTHHSSTPHNRTRMVTTIEETPSPILPVPTPHHQRGRRNNVQIVYSRPLTHSGSLSSVRRQGSGDSPEDSIDIDLSAEQAFGLSAEQVIAATDQAERQAVIDNYPLFPEVQFLLLPMPPSQTYSYQL</sequence>
<evidence type="ECO:0000313" key="2">
    <source>
        <dbReference type="EMBL" id="KIJ10591.1"/>
    </source>
</evidence>
<keyword evidence="3" id="KW-1185">Reference proteome</keyword>
<evidence type="ECO:0000256" key="1">
    <source>
        <dbReference type="SAM" id="MobiDB-lite"/>
    </source>
</evidence>
<dbReference type="OrthoDB" id="2701145at2759"/>
<dbReference type="HOGENOM" id="CLU_1402859_0_0_1"/>
<feature type="region of interest" description="Disordered" evidence="1">
    <location>
        <begin position="17"/>
        <end position="78"/>
    </location>
</feature>
<organism evidence="2 3">
    <name type="scientific">Paxillus involutus ATCC 200175</name>
    <dbReference type="NCBI Taxonomy" id="664439"/>
    <lineage>
        <taxon>Eukaryota</taxon>
        <taxon>Fungi</taxon>
        <taxon>Dikarya</taxon>
        <taxon>Basidiomycota</taxon>
        <taxon>Agaricomycotina</taxon>
        <taxon>Agaricomycetes</taxon>
        <taxon>Agaricomycetidae</taxon>
        <taxon>Boletales</taxon>
        <taxon>Paxilineae</taxon>
        <taxon>Paxillaceae</taxon>
        <taxon>Paxillus</taxon>
    </lineage>
</organism>
<reference evidence="2 3" key="1">
    <citation type="submission" date="2014-06" db="EMBL/GenBank/DDBJ databases">
        <authorList>
            <consortium name="DOE Joint Genome Institute"/>
            <person name="Kuo A."/>
            <person name="Kohler A."/>
            <person name="Nagy L.G."/>
            <person name="Floudas D."/>
            <person name="Copeland A."/>
            <person name="Barry K.W."/>
            <person name="Cichocki N."/>
            <person name="Veneault-Fourrey C."/>
            <person name="LaButti K."/>
            <person name="Lindquist E.A."/>
            <person name="Lipzen A."/>
            <person name="Lundell T."/>
            <person name="Morin E."/>
            <person name="Murat C."/>
            <person name="Sun H."/>
            <person name="Tunlid A."/>
            <person name="Henrissat B."/>
            <person name="Grigoriev I.V."/>
            <person name="Hibbett D.S."/>
            <person name="Martin F."/>
            <person name="Nordberg H.P."/>
            <person name="Cantor M.N."/>
            <person name="Hua S.X."/>
        </authorList>
    </citation>
    <scope>NUCLEOTIDE SEQUENCE [LARGE SCALE GENOMIC DNA]</scope>
    <source>
        <strain evidence="2 3">ATCC 200175</strain>
    </source>
</reference>
<dbReference type="EMBL" id="KN819402">
    <property type="protein sequence ID" value="KIJ10591.1"/>
    <property type="molecule type" value="Genomic_DNA"/>
</dbReference>
<name>A0A0C9TTR6_PAXIN</name>
<reference evidence="3" key="2">
    <citation type="submission" date="2015-01" db="EMBL/GenBank/DDBJ databases">
        <title>Evolutionary Origins and Diversification of the Mycorrhizal Mutualists.</title>
        <authorList>
            <consortium name="DOE Joint Genome Institute"/>
            <consortium name="Mycorrhizal Genomics Consortium"/>
            <person name="Kohler A."/>
            <person name="Kuo A."/>
            <person name="Nagy L.G."/>
            <person name="Floudas D."/>
            <person name="Copeland A."/>
            <person name="Barry K.W."/>
            <person name="Cichocki N."/>
            <person name="Veneault-Fourrey C."/>
            <person name="LaButti K."/>
            <person name="Lindquist E.A."/>
            <person name="Lipzen A."/>
            <person name="Lundell T."/>
            <person name="Morin E."/>
            <person name="Murat C."/>
            <person name="Riley R."/>
            <person name="Ohm R."/>
            <person name="Sun H."/>
            <person name="Tunlid A."/>
            <person name="Henrissat B."/>
            <person name="Grigoriev I.V."/>
            <person name="Hibbett D.S."/>
            <person name="Martin F."/>
        </authorList>
    </citation>
    <scope>NUCLEOTIDE SEQUENCE [LARGE SCALE GENOMIC DNA]</scope>
    <source>
        <strain evidence="3">ATCC 200175</strain>
    </source>
</reference>
<dbReference type="AlphaFoldDB" id="A0A0C9TTR6"/>
<feature type="compositionally biased region" description="Low complexity" evidence="1">
    <location>
        <begin position="31"/>
        <end position="45"/>
    </location>
</feature>
<proteinExistence type="predicted"/>
<accession>A0A0C9TTR6</accession>
<evidence type="ECO:0000313" key="3">
    <source>
        <dbReference type="Proteomes" id="UP000053647"/>
    </source>
</evidence>
<feature type="compositionally biased region" description="Low complexity" evidence="1">
    <location>
        <begin position="54"/>
        <end position="76"/>
    </location>
</feature>
<dbReference type="Proteomes" id="UP000053647">
    <property type="component" value="Unassembled WGS sequence"/>
</dbReference>
<gene>
    <name evidence="2" type="ORF">PAXINDRAFT_16426</name>
</gene>